<keyword evidence="1" id="KW-0723">Serine/threonine-protein kinase</keyword>
<dbReference type="EMBL" id="CM037021">
    <property type="protein sequence ID" value="KAH7669144.1"/>
    <property type="molecule type" value="Genomic_DNA"/>
</dbReference>
<keyword evidence="2" id="KW-1185">Reference proteome</keyword>
<keyword evidence="1" id="KW-0418">Kinase</keyword>
<evidence type="ECO:0000313" key="2">
    <source>
        <dbReference type="Proteomes" id="UP000827976"/>
    </source>
</evidence>
<organism evidence="1 2">
    <name type="scientific">Dioscorea alata</name>
    <name type="common">Purple yam</name>
    <dbReference type="NCBI Taxonomy" id="55571"/>
    <lineage>
        <taxon>Eukaryota</taxon>
        <taxon>Viridiplantae</taxon>
        <taxon>Streptophyta</taxon>
        <taxon>Embryophyta</taxon>
        <taxon>Tracheophyta</taxon>
        <taxon>Spermatophyta</taxon>
        <taxon>Magnoliopsida</taxon>
        <taxon>Liliopsida</taxon>
        <taxon>Dioscoreales</taxon>
        <taxon>Dioscoreaceae</taxon>
        <taxon>Dioscorea</taxon>
    </lineage>
</organism>
<protein>
    <submittedName>
        <fullName evidence="1">Non-specific serine/threonine protein kinase protein</fullName>
        <ecNumber evidence="1">2.7.10.2</ecNumber>
        <ecNumber evidence="1">2.7.11.1</ecNumber>
    </submittedName>
</protein>
<evidence type="ECO:0000313" key="1">
    <source>
        <dbReference type="EMBL" id="KAH7669144.1"/>
    </source>
</evidence>
<sequence length="536" mass="60513">MGCCPSAHNQRENPNSGDDGQHNAASTNVNPAHHQQSQPPAGETAPIPHYTLAELMEATNGFSFWNIIPEGGSGREGGAKVPNTVYRGRLRDRQQIAVKRFSRDAWPDAEQFREEAIAVGRLRHRRLVNLIGYCCHEDERLLVAEFMPNDTLAKHLFQNHNMKWARRLRVSSYIAEALEYCSNEGRPVYHDLNSYRILFDKDGIPCLSCFGLVKNSRDSKCYSTNLAYNPPEFLNNGIITPESVIFSFGIVLLDLLIGKQVPPGQALDMMRDNDIHTFLDPHLKGKYPIEEATALVQLASQCLRYEPKARPTIAGVIATLVEVQSKALAMWRTEKQDKTPPMLRSSPKPNETSQMQGTQKQDKTSPMQGTRKKDKAPLIPQPTSFPMAEAVARMDLTAIHQILVSAQYNDDEANGEASFREWTKQVRDMVEIRKRGDTAFNDRDIKTAIECYSQFVDLEETTSPTVHVRRSLCYLMSDQPNNALQDAMLAQSIQPDWPMVFYMQAVALRLLNMNSDSADMLKEATTLEEQRLTNTR</sequence>
<reference evidence="2" key="1">
    <citation type="journal article" date="2022" name="Nat. Commun.">
        <title>Chromosome evolution and the genetic basis of agronomically important traits in greater yam.</title>
        <authorList>
            <person name="Bredeson J.V."/>
            <person name="Lyons J.B."/>
            <person name="Oniyinde I.O."/>
            <person name="Okereke N.R."/>
            <person name="Kolade O."/>
            <person name="Nnabue I."/>
            <person name="Nwadili C.O."/>
            <person name="Hribova E."/>
            <person name="Parker M."/>
            <person name="Nwogha J."/>
            <person name="Shu S."/>
            <person name="Carlson J."/>
            <person name="Kariba R."/>
            <person name="Muthemba S."/>
            <person name="Knop K."/>
            <person name="Barton G.J."/>
            <person name="Sherwood A.V."/>
            <person name="Lopez-Montes A."/>
            <person name="Asiedu R."/>
            <person name="Jamnadass R."/>
            <person name="Muchugi A."/>
            <person name="Goodstein D."/>
            <person name="Egesi C.N."/>
            <person name="Featherston J."/>
            <person name="Asfaw A."/>
            <person name="Simpson G.G."/>
            <person name="Dolezel J."/>
            <person name="Hendre P.S."/>
            <person name="Van Deynze A."/>
            <person name="Kumar P.L."/>
            <person name="Obidiegwu J.E."/>
            <person name="Bhattacharjee R."/>
            <person name="Rokhsar D.S."/>
        </authorList>
    </citation>
    <scope>NUCLEOTIDE SEQUENCE [LARGE SCALE GENOMIC DNA]</scope>
    <source>
        <strain evidence="2">cv. TDa95/00328</strain>
    </source>
</reference>
<dbReference type="EC" id="2.7.10.2" evidence="1"/>
<proteinExistence type="predicted"/>
<gene>
    <name evidence="1" type="ORF">IHE45_11G058500</name>
</gene>
<name>A0ACB7V742_DIOAL</name>
<keyword evidence="1" id="KW-0808">Transferase</keyword>
<accession>A0ACB7V742</accession>
<dbReference type="EC" id="2.7.11.1" evidence="1"/>
<comment type="caution">
    <text evidence="1">The sequence shown here is derived from an EMBL/GenBank/DDBJ whole genome shotgun (WGS) entry which is preliminary data.</text>
</comment>
<dbReference type="Proteomes" id="UP000827976">
    <property type="component" value="Chromosome 11"/>
</dbReference>